<dbReference type="GO" id="GO:0004129">
    <property type="term" value="F:cytochrome-c oxidase activity"/>
    <property type="evidence" value="ECO:0007669"/>
    <property type="project" value="InterPro"/>
</dbReference>
<protein>
    <recommendedName>
        <fullName evidence="3">Cytochrome oxidase subunit I profile domain-containing protein</fullName>
    </recommendedName>
</protein>
<dbReference type="InterPro" id="IPR000883">
    <property type="entry name" value="Cyt_C_Oxase_1"/>
</dbReference>
<feature type="transmembrane region" description="Helical" evidence="2">
    <location>
        <begin position="133"/>
        <end position="151"/>
    </location>
</feature>
<keyword evidence="2" id="KW-0812">Transmembrane</keyword>
<dbReference type="PROSITE" id="PS50855">
    <property type="entry name" value="COX1"/>
    <property type="match status" value="1"/>
</dbReference>
<sequence length="184" mass="20793">MEHQNDSNLHENHEEHHHEEHHHDEGFWRKYFFSVDHKTIGIQYGITSLVFLLFGFVLMMLMRWQLAFPDNPLPIIGAAISSEVYNQFGAMHGTIMIFLGVVPLGVGAFGNYIVPIQIGAPDMAFPRLNMTSYWVYFVGGLIMLISFFIPLGPAQSGWTSYPPLSNIAAGHGQDFWLVGVVFLI</sequence>
<reference evidence="4" key="1">
    <citation type="submission" date="2018-05" db="EMBL/GenBank/DDBJ databases">
        <authorList>
            <person name="Lanie J.A."/>
            <person name="Ng W.-L."/>
            <person name="Kazmierczak K.M."/>
            <person name="Andrzejewski T.M."/>
            <person name="Davidsen T.M."/>
            <person name="Wayne K.J."/>
            <person name="Tettelin H."/>
            <person name="Glass J.I."/>
            <person name="Rusch D."/>
            <person name="Podicherti R."/>
            <person name="Tsui H.-C.T."/>
            <person name="Winkler M.E."/>
        </authorList>
    </citation>
    <scope>NUCLEOTIDE SEQUENCE</scope>
</reference>
<organism evidence="4">
    <name type="scientific">marine metagenome</name>
    <dbReference type="NCBI Taxonomy" id="408172"/>
    <lineage>
        <taxon>unclassified sequences</taxon>
        <taxon>metagenomes</taxon>
        <taxon>ecological metagenomes</taxon>
    </lineage>
</organism>
<dbReference type="GO" id="GO:0015990">
    <property type="term" value="P:electron transport coupled proton transport"/>
    <property type="evidence" value="ECO:0007669"/>
    <property type="project" value="TreeGrafter"/>
</dbReference>
<dbReference type="EMBL" id="UINC01105515">
    <property type="protein sequence ID" value="SVC69504.1"/>
    <property type="molecule type" value="Genomic_DNA"/>
</dbReference>
<gene>
    <name evidence="4" type="ORF">METZ01_LOCUS322358</name>
</gene>
<dbReference type="PANTHER" id="PTHR10422">
    <property type="entry name" value="CYTOCHROME C OXIDASE SUBUNIT 1"/>
    <property type="match status" value="1"/>
</dbReference>
<dbReference type="InterPro" id="IPR023616">
    <property type="entry name" value="Cyt_c_oxase-like_su1_dom"/>
</dbReference>
<evidence type="ECO:0000256" key="2">
    <source>
        <dbReference type="SAM" id="Phobius"/>
    </source>
</evidence>
<dbReference type="PANTHER" id="PTHR10422:SF18">
    <property type="entry name" value="CYTOCHROME C OXIDASE SUBUNIT 1"/>
    <property type="match status" value="1"/>
</dbReference>
<feature type="domain" description="Cytochrome oxidase subunit I profile" evidence="3">
    <location>
        <begin position="22"/>
        <end position="184"/>
    </location>
</feature>
<dbReference type="GO" id="GO:0009060">
    <property type="term" value="P:aerobic respiration"/>
    <property type="evidence" value="ECO:0007669"/>
    <property type="project" value="InterPro"/>
</dbReference>
<dbReference type="AlphaFoldDB" id="A0A382P7Z5"/>
<feature type="transmembrane region" description="Helical" evidence="2">
    <location>
        <begin position="95"/>
        <end position="113"/>
    </location>
</feature>
<dbReference type="Gene3D" id="1.20.210.10">
    <property type="entry name" value="Cytochrome c oxidase-like, subunit I domain"/>
    <property type="match status" value="1"/>
</dbReference>
<name>A0A382P7Z5_9ZZZZ</name>
<evidence type="ECO:0000313" key="4">
    <source>
        <dbReference type="EMBL" id="SVC69504.1"/>
    </source>
</evidence>
<feature type="transmembrane region" description="Helical" evidence="2">
    <location>
        <begin position="41"/>
        <end position="61"/>
    </location>
</feature>
<feature type="non-terminal residue" evidence="4">
    <location>
        <position position="184"/>
    </location>
</feature>
<dbReference type="GO" id="GO:0020037">
    <property type="term" value="F:heme binding"/>
    <property type="evidence" value="ECO:0007669"/>
    <property type="project" value="InterPro"/>
</dbReference>
<proteinExistence type="predicted"/>
<dbReference type="InterPro" id="IPR036927">
    <property type="entry name" value="Cyt_c_oxase-like_su1_sf"/>
</dbReference>
<dbReference type="GO" id="GO:0016020">
    <property type="term" value="C:membrane"/>
    <property type="evidence" value="ECO:0007669"/>
    <property type="project" value="InterPro"/>
</dbReference>
<dbReference type="GO" id="GO:0022904">
    <property type="term" value="P:respiratory electron transport chain"/>
    <property type="evidence" value="ECO:0007669"/>
    <property type="project" value="TreeGrafter"/>
</dbReference>
<evidence type="ECO:0000256" key="1">
    <source>
        <dbReference type="SAM" id="MobiDB-lite"/>
    </source>
</evidence>
<accession>A0A382P7Z5</accession>
<dbReference type="PRINTS" id="PR01165">
    <property type="entry name" value="CYCOXIDASEI"/>
</dbReference>
<evidence type="ECO:0000259" key="3">
    <source>
        <dbReference type="PROSITE" id="PS50855"/>
    </source>
</evidence>
<dbReference type="Pfam" id="PF00115">
    <property type="entry name" value="COX1"/>
    <property type="match status" value="1"/>
</dbReference>
<feature type="region of interest" description="Disordered" evidence="1">
    <location>
        <begin position="1"/>
        <end position="21"/>
    </location>
</feature>
<keyword evidence="2" id="KW-1133">Transmembrane helix</keyword>
<dbReference type="SUPFAM" id="SSF81442">
    <property type="entry name" value="Cytochrome c oxidase subunit I-like"/>
    <property type="match status" value="1"/>
</dbReference>
<keyword evidence="2" id="KW-0472">Membrane</keyword>